<evidence type="ECO:0000313" key="2">
    <source>
        <dbReference type="EMBL" id="RDX46131.1"/>
    </source>
</evidence>
<organism evidence="2 3">
    <name type="scientific">Lentinus brumalis</name>
    <dbReference type="NCBI Taxonomy" id="2498619"/>
    <lineage>
        <taxon>Eukaryota</taxon>
        <taxon>Fungi</taxon>
        <taxon>Dikarya</taxon>
        <taxon>Basidiomycota</taxon>
        <taxon>Agaricomycotina</taxon>
        <taxon>Agaricomycetes</taxon>
        <taxon>Polyporales</taxon>
        <taxon>Polyporaceae</taxon>
        <taxon>Lentinus</taxon>
    </lineage>
</organism>
<feature type="region of interest" description="Disordered" evidence="1">
    <location>
        <begin position="113"/>
        <end position="135"/>
    </location>
</feature>
<dbReference type="AlphaFoldDB" id="A0A371D0P9"/>
<feature type="compositionally biased region" description="Low complexity" evidence="1">
    <location>
        <begin position="83"/>
        <end position="93"/>
    </location>
</feature>
<evidence type="ECO:0000256" key="1">
    <source>
        <dbReference type="SAM" id="MobiDB-lite"/>
    </source>
</evidence>
<accession>A0A371D0P9</accession>
<dbReference type="Proteomes" id="UP000256964">
    <property type="component" value="Unassembled WGS sequence"/>
</dbReference>
<feature type="region of interest" description="Disordered" evidence="1">
    <location>
        <begin position="76"/>
        <end position="100"/>
    </location>
</feature>
<protein>
    <submittedName>
        <fullName evidence="2">Uncharacterized protein</fullName>
    </submittedName>
</protein>
<name>A0A371D0P9_9APHY</name>
<gene>
    <name evidence="2" type="ORF">OH76DRAFT_900087</name>
</gene>
<keyword evidence="3" id="KW-1185">Reference proteome</keyword>
<sequence length="442" mass="48828">MYVYEAPRTPFHCPRHLHCTHRKVQHHIIPETHRNVACPLPSPECTRCLSRQRCGRLGVPDWLLAALSEFKSSELRAQSSKFTPSTSTPTRPHPSLRSHHALRMRTRRARQFGTDQPRVARSGHTRLKLPAPRSGGSLPRSEFGLRLAIRRAPCQVCFRVRVLGMRAEGVNGRIAMTRRRAPLRYCGGSPVCKHAHTSGCIACIVPRIMCVTYHIHKVSQTYACITRVLCARSKFAVVHVHVHVCGAEALPVLYWGPCAIRLTALSVVECVVRLSTIGVWCRDSESDASLRSGISPHYPRMMSTIMPIHHRSQVLSVTAPPAALLLCTSDAIRMPVVATLAAPGKTASQTAVRCPSRSYYHETSYRTDSCSLQGLTMSEHTYARGAGADIAYLAPPDPPRDECMDAVSLTSRSPTRSQAPCRSAPTRPSSLFYSIHSVLTPS</sequence>
<dbReference type="EMBL" id="KZ857430">
    <property type="protein sequence ID" value="RDX46131.1"/>
    <property type="molecule type" value="Genomic_DNA"/>
</dbReference>
<proteinExistence type="predicted"/>
<evidence type="ECO:0000313" key="3">
    <source>
        <dbReference type="Proteomes" id="UP000256964"/>
    </source>
</evidence>
<reference evidence="2 3" key="1">
    <citation type="journal article" date="2018" name="Biotechnol. Biofuels">
        <title>Integrative visual omics of the white-rot fungus Polyporus brumalis exposes the biotechnological potential of its oxidative enzymes for delignifying raw plant biomass.</title>
        <authorList>
            <person name="Miyauchi S."/>
            <person name="Rancon A."/>
            <person name="Drula E."/>
            <person name="Hage H."/>
            <person name="Chaduli D."/>
            <person name="Favel A."/>
            <person name="Grisel S."/>
            <person name="Henrissat B."/>
            <person name="Herpoel-Gimbert I."/>
            <person name="Ruiz-Duenas F.J."/>
            <person name="Chevret D."/>
            <person name="Hainaut M."/>
            <person name="Lin J."/>
            <person name="Wang M."/>
            <person name="Pangilinan J."/>
            <person name="Lipzen A."/>
            <person name="Lesage-Meessen L."/>
            <person name="Navarro D."/>
            <person name="Riley R."/>
            <person name="Grigoriev I.V."/>
            <person name="Zhou S."/>
            <person name="Raouche S."/>
            <person name="Rosso M.N."/>
        </authorList>
    </citation>
    <scope>NUCLEOTIDE SEQUENCE [LARGE SCALE GENOMIC DNA]</scope>
    <source>
        <strain evidence="2 3">BRFM 1820</strain>
    </source>
</reference>